<dbReference type="EMBL" id="CP002216">
    <property type="protein sequence ID" value="ADQ03940.1"/>
    <property type="molecule type" value="Genomic_DNA"/>
</dbReference>
<feature type="region of interest" description="Disordered" evidence="1">
    <location>
        <begin position="81"/>
        <end position="136"/>
    </location>
</feature>
<dbReference type="HOGENOM" id="CLU_1871574_0_0_9"/>
<gene>
    <name evidence="2" type="ordered locus">Calow_0352</name>
</gene>
<reference key="1">
    <citation type="submission" date="2010-09" db="EMBL/GenBank/DDBJ databases">
        <title>Complete sequence of Caldicellulosiruptor owensensis OL.</title>
        <authorList>
            <consortium name="US DOE Joint Genome Institute"/>
            <person name="Lucas S."/>
            <person name="Copeland A."/>
            <person name="Lapidus A."/>
            <person name="Cheng J.-F."/>
            <person name="Bruce D."/>
            <person name="Goodwin L."/>
            <person name="Pitluck S."/>
            <person name="Davenport K."/>
            <person name="Detter J.C."/>
            <person name="Han C."/>
            <person name="Tapia R."/>
            <person name="Land M."/>
            <person name="Hauser L."/>
            <person name="Chang Y.-J."/>
            <person name="Jeffries C."/>
            <person name="Kyrpides N."/>
            <person name="Ivanova N."/>
            <person name="Mikhailova N."/>
            <person name="Blumer-Schuette S.E."/>
            <person name="Kelly R.M."/>
            <person name="Woyke T."/>
        </authorList>
    </citation>
    <scope>NUCLEOTIDE SEQUENCE</scope>
    <source>
        <strain>OL</strain>
    </source>
</reference>
<evidence type="ECO:0000313" key="3">
    <source>
        <dbReference type="Proteomes" id="UP000006889"/>
    </source>
</evidence>
<feature type="compositionally biased region" description="Polar residues" evidence="1">
    <location>
        <begin position="81"/>
        <end position="93"/>
    </location>
</feature>
<dbReference type="KEGG" id="cow:Calow_0352"/>
<dbReference type="AlphaFoldDB" id="E4Q3I0"/>
<feature type="compositionally biased region" description="Basic and acidic residues" evidence="1">
    <location>
        <begin position="109"/>
        <end position="120"/>
    </location>
</feature>
<accession>E4Q3I0</accession>
<name>E4Q3I0_CALOW</name>
<dbReference type="RefSeq" id="WP_013411353.1">
    <property type="nucleotide sequence ID" value="NC_014657.1"/>
</dbReference>
<proteinExistence type="predicted"/>
<dbReference type="Proteomes" id="UP000006889">
    <property type="component" value="Chromosome"/>
</dbReference>
<evidence type="ECO:0000256" key="1">
    <source>
        <dbReference type="SAM" id="MobiDB-lite"/>
    </source>
</evidence>
<evidence type="ECO:0000313" key="2">
    <source>
        <dbReference type="EMBL" id="ADQ03940.1"/>
    </source>
</evidence>
<keyword evidence="3" id="KW-1185">Reference proteome</keyword>
<protein>
    <submittedName>
        <fullName evidence="2">Uncharacterized protein</fullName>
    </submittedName>
</protein>
<dbReference type="STRING" id="632518.Calow_0352"/>
<feature type="compositionally biased region" description="Polar residues" evidence="1">
    <location>
        <begin position="122"/>
        <end position="136"/>
    </location>
</feature>
<sequence>MKSIVLTSNNLNLTLKNNSYLQNLSAQKTTAEQISKSYFSPSKQNLAQNNSKISPAYVYEKGSSADEFYGKIVYSKPSSNYTLPSSKSASSIQNPNNSSKILNSSSSVEKLKPVKQEKPIQAKNSGNNGLTSGYFL</sequence>
<organism evidence="2 3">
    <name type="scientific">Caldicellulosiruptor owensensis (strain ATCC 700167 / DSM 13100 / OL)</name>
    <dbReference type="NCBI Taxonomy" id="632518"/>
    <lineage>
        <taxon>Bacteria</taxon>
        <taxon>Bacillati</taxon>
        <taxon>Bacillota</taxon>
        <taxon>Bacillota incertae sedis</taxon>
        <taxon>Caldicellulosiruptorales</taxon>
        <taxon>Caldicellulosiruptoraceae</taxon>
        <taxon>Caldicellulosiruptor</taxon>
    </lineage>
</organism>
<feature type="compositionally biased region" description="Low complexity" evidence="1">
    <location>
        <begin position="94"/>
        <end position="107"/>
    </location>
</feature>
<reference evidence="2 3" key="2">
    <citation type="journal article" date="2011" name="J. Bacteriol.">
        <title>Complete genome sequences for the anaerobic, extremely thermophilic plant biomass-degrading bacteria Caldicellulosiruptor hydrothermalis, Caldicellulosiruptor kristjanssonii, Caldicellulosiruptor kronotskyensis, Caldicellulosiruptor owensenis, and Caldicellulosiruptor lactoaceticus.</title>
        <authorList>
            <person name="Blumer-Schuette S.E."/>
            <person name="Ozdemir I."/>
            <person name="Mistry D."/>
            <person name="Lucas S."/>
            <person name="Lapidus A."/>
            <person name="Cheng J.F."/>
            <person name="Goodwin L.A."/>
            <person name="Pitluck S."/>
            <person name="Land M.L."/>
            <person name="Hauser L.J."/>
            <person name="Woyke T."/>
            <person name="Mikhailova N."/>
            <person name="Pati A."/>
            <person name="Kyrpides N.C."/>
            <person name="Ivanova N."/>
            <person name="Detter J.C."/>
            <person name="Walston-Davenport K."/>
            <person name="Han S."/>
            <person name="Adams M.W."/>
            <person name="Kelly R.M."/>
        </authorList>
    </citation>
    <scope>NUCLEOTIDE SEQUENCE [LARGE SCALE GENOMIC DNA]</scope>
    <source>
        <strain evidence="3">ATCC 700167 / DSM 13100 / OL</strain>
    </source>
</reference>